<comment type="caution">
    <text evidence="1">The sequence shown here is derived from an EMBL/GenBank/DDBJ whole genome shotgun (WGS) entry which is preliminary data.</text>
</comment>
<proteinExistence type="predicted"/>
<accession>A0ACC0KBX4</accession>
<evidence type="ECO:0000313" key="2">
    <source>
        <dbReference type="Proteomes" id="UP001064048"/>
    </source>
</evidence>
<keyword evidence="2" id="KW-1185">Reference proteome</keyword>
<organism evidence="1 2">
    <name type="scientific">Choristoneura fumiferana</name>
    <name type="common">Spruce budworm moth</name>
    <name type="synonym">Archips fumiferana</name>
    <dbReference type="NCBI Taxonomy" id="7141"/>
    <lineage>
        <taxon>Eukaryota</taxon>
        <taxon>Metazoa</taxon>
        <taxon>Ecdysozoa</taxon>
        <taxon>Arthropoda</taxon>
        <taxon>Hexapoda</taxon>
        <taxon>Insecta</taxon>
        <taxon>Pterygota</taxon>
        <taxon>Neoptera</taxon>
        <taxon>Endopterygota</taxon>
        <taxon>Lepidoptera</taxon>
        <taxon>Glossata</taxon>
        <taxon>Ditrysia</taxon>
        <taxon>Tortricoidea</taxon>
        <taxon>Tortricidae</taxon>
        <taxon>Tortricinae</taxon>
        <taxon>Choristoneura</taxon>
    </lineage>
</organism>
<protein>
    <submittedName>
        <fullName evidence="1">Uncharacterized protein</fullName>
    </submittedName>
</protein>
<evidence type="ECO:0000313" key="1">
    <source>
        <dbReference type="EMBL" id="KAI8433953.1"/>
    </source>
</evidence>
<name>A0ACC0KBX4_CHOFU</name>
<sequence>MSFSWKSQVIEHMVGGIELVGIVRSAPRPRAGCGGRGGRGEPDGPPGGAAAGGGLARARMRGVVPGRVRRVAGDGRRRRAAAVAVARGRRLGGGGRRGARAPAGRDGRALGAGGALLASCGVDGALRVWARGTAEGGPARRLLAGRRGGGARAVLGGRAAGGGSRRRRRAGVGGGRGPSGGAAVPLEGAVHALCAPARGALLLVACTTGVLKVFDLDEVARGGPEQGAGPAPLLVDSCAHDLGALCAAAAGAAPRPPAGTTRRPRVAARGQGRALRAAERLAGHDAAVTALRWARGVLASAALDRSARVWAPPARAPRWSACTWCTLTRGTSPASRSRTTCDI</sequence>
<gene>
    <name evidence="1" type="ORF">MSG28_012112</name>
</gene>
<dbReference type="Proteomes" id="UP001064048">
    <property type="component" value="Chromosome 21"/>
</dbReference>
<dbReference type="EMBL" id="CM046121">
    <property type="protein sequence ID" value="KAI8433953.1"/>
    <property type="molecule type" value="Genomic_DNA"/>
</dbReference>
<reference evidence="1 2" key="1">
    <citation type="journal article" date="2022" name="Genome Biol. Evol.">
        <title>The Spruce Budworm Genome: Reconstructing the Evolutionary History of Antifreeze Proteins.</title>
        <authorList>
            <person name="Beliveau C."/>
            <person name="Gagne P."/>
            <person name="Picq S."/>
            <person name="Vernygora O."/>
            <person name="Keeling C.I."/>
            <person name="Pinkney K."/>
            <person name="Doucet D."/>
            <person name="Wen F."/>
            <person name="Johnston J.S."/>
            <person name="Maaroufi H."/>
            <person name="Boyle B."/>
            <person name="Laroche J."/>
            <person name="Dewar K."/>
            <person name="Juretic N."/>
            <person name="Blackburn G."/>
            <person name="Nisole A."/>
            <person name="Brunet B."/>
            <person name="Brandao M."/>
            <person name="Lumley L."/>
            <person name="Duan J."/>
            <person name="Quan G."/>
            <person name="Lucarotti C.J."/>
            <person name="Roe A.D."/>
            <person name="Sperling F.A.H."/>
            <person name="Levesque R.C."/>
            <person name="Cusson M."/>
        </authorList>
    </citation>
    <scope>NUCLEOTIDE SEQUENCE [LARGE SCALE GENOMIC DNA]</scope>
    <source>
        <strain evidence="1">Glfc:IPQL:Cfum</strain>
    </source>
</reference>